<feature type="transmembrane region" description="Helical" evidence="1">
    <location>
        <begin position="46"/>
        <end position="64"/>
    </location>
</feature>
<keyword evidence="1" id="KW-0812">Transmembrane</keyword>
<reference evidence="2" key="1">
    <citation type="journal article" date="2016" name="Ticks Tick Borne Dis.">
        <title>De novo assembly and annotation of the salivary gland transcriptome of Rhipicephalus appendiculatus male and female ticks during blood feeding.</title>
        <authorList>
            <person name="de Castro M.H."/>
            <person name="de Klerk D."/>
            <person name="Pienaar R."/>
            <person name="Latif A.A."/>
            <person name="Rees D.J."/>
            <person name="Mans B.J."/>
        </authorList>
    </citation>
    <scope>NUCLEOTIDE SEQUENCE</scope>
    <source>
        <tissue evidence="2">Salivary glands</tissue>
    </source>
</reference>
<dbReference type="AlphaFoldDB" id="A0A131YBQ3"/>
<keyword evidence="1" id="KW-1133">Transmembrane helix</keyword>
<evidence type="ECO:0000313" key="2">
    <source>
        <dbReference type="EMBL" id="JAP75902.1"/>
    </source>
</evidence>
<name>A0A131YBQ3_RHIAP</name>
<evidence type="ECO:0000256" key="1">
    <source>
        <dbReference type="SAM" id="Phobius"/>
    </source>
</evidence>
<protein>
    <submittedName>
        <fullName evidence="2">Uncharacterized protein</fullName>
    </submittedName>
</protein>
<dbReference type="EMBL" id="GEDV01012655">
    <property type="protein sequence ID" value="JAP75902.1"/>
    <property type="molecule type" value="Transcribed_RNA"/>
</dbReference>
<proteinExistence type="predicted"/>
<keyword evidence="1" id="KW-0472">Membrane</keyword>
<accession>A0A131YBQ3</accession>
<sequence>MKLPIAYTIPKPSIAESGSHIVIVLPLRVDGGYVIGSPLRAPGGTLLALFSVVRVIVITLVVLLVPGGRWALVCCVPALYGHFLLALALYSLVKKKKKSSTSAQLASSAGFQEVVFPCDETRCLVRKPWTCRGLAGCVCCSIVFTDFTEKMSRRKCPHSGQLFWFVGPLTTTRAHLCFARRLLCCYKGYACCDCDWQMRLVVRQALCRKERDALHGGVNPEGGNVWAARI</sequence>
<organism evidence="2">
    <name type="scientific">Rhipicephalus appendiculatus</name>
    <name type="common">Brown ear tick</name>
    <dbReference type="NCBI Taxonomy" id="34631"/>
    <lineage>
        <taxon>Eukaryota</taxon>
        <taxon>Metazoa</taxon>
        <taxon>Ecdysozoa</taxon>
        <taxon>Arthropoda</taxon>
        <taxon>Chelicerata</taxon>
        <taxon>Arachnida</taxon>
        <taxon>Acari</taxon>
        <taxon>Parasitiformes</taxon>
        <taxon>Ixodida</taxon>
        <taxon>Ixodoidea</taxon>
        <taxon>Ixodidae</taxon>
        <taxon>Rhipicephalinae</taxon>
        <taxon>Rhipicephalus</taxon>
        <taxon>Rhipicephalus</taxon>
    </lineage>
</organism>
<feature type="transmembrane region" description="Helical" evidence="1">
    <location>
        <begin position="70"/>
        <end position="93"/>
    </location>
</feature>